<dbReference type="AlphaFoldDB" id="A0AB39NAG4"/>
<dbReference type="EMBL" id="CP163432">
    <property type="protein sequence ID" value="XDQ15585.1"/>
    <property type="molecule type" value="Genomic_DNA"/>
</dbReference>
<proteinExistence type="predicted"/>
<gene>
    <name evidence="1" type="ORF">AB5J55_41045</name>
</gene>
<name>A0AB39NAG4_9ACTN</name>
<protein>
    <submittedName>
        <fullName evidence="1">Uncharacterized protein</fullName>
    </submittedName>
</protein>
<reference evidence="1" key="1">
    <citation type="submission" date="2024-07" db="EMBL/GenBank/DDBJ databases">
        <authorList>
            <person name="Yu S.T."/>
        </authorList>
    </citation>
    <scope>NUCLEOTIDE SEQUENCE</scope>
    <source>
        <strain evidence="1">R11</strain>
    </source>
</reference>
<organism evidence="1">
    <name type="scientific">Streptomyces sp. R11</name>
    <dbReference type="NCBI Taxonomy" id="3238625"/>
    <lineage>
        <taxon>Bacteria</taxon>
        <taxon>Bacillati</taxon>
        <taxon>Actinomycetota</taxon>
        <taxon>Actinomycetes</taxon>
        <taxon>Kitasatosporales</taxon>
        <taxon>Streptomycetaceae</taxon>
        <taxon>Streptomyces</taxon>
    </lineage>
</organism>
<evidence type="ECO:0000313" key="1">
    <source>
        <dbReference type="EMBL" id="XDQ15585.1"/>
    </source>
</evidence>
<dbReference type="RefSeq" id="WP_369275517.1">
    <property type="nucleotide sequence ID" value="NZ_CP163432.1"/>
</dbReference>
<accession>A0AB39NAG4</accession>
<sequence>MNELPVAPGWKVGGWPAWGLTDPIARFCIAWHRDEPAADHRINEWDRSNVGWAPYEDQAPAALESAGVANPPGVQVSRGNHLQLYVCPKFHSHTDLIQ</sequence>